<dbReference type="InterPro" id="IPR014710">
    <property type="entry name" value="RmlC-like_jellyroll"/>
</dbReference>
<evidence type="ECO:0000259" key="1">
    <source>
        <dbReference type="Pfam" id="PF20511"/>
    </source>
</evidence>
<gene>
    <name evidence="2" type="ORF">DILT_LOCUS11881</name>
</gene>
<dbReference type="GO" id="GO:0009298">
    <property type="term" value="P:GDP-mannose biosynthetic process"/>
    <property type="evidence" value="ECO:0007669"/>
    <property type="project" value="UniProtKB-UniPathway"/>
</dbReference>
<dbReference type="PANTHER" id="PTHR10309:SF0">
    <property type="entry name" value="MANNOSE-6-PHOSPHATE ISOMERASE"/>
    <property type="match status" value="1"/>
</dbReference>
<dbReference type="UniPathway" id="UPA00126">
    <property type="reaction ID" value="UER00423"/>
</dbReference>
<feature type="domain" description="Phosphomannose isomerase type I catalytic" evidence="1">
    <location>
        <begin position="3"/>
        <end position="101"/>
    </location>
</feature>
<accession>A0A3P7LS09</accession>
<dbReference type="OrthoDB" id="6605218at2759"/>
<dbReference type="GO" id="GO:0005829">
    <property type="term" value="C:cytosol"/>
    <property type="evidence" value="ECO:0007669"/>
    <property type="project" value="TreeGrafter"/>
</dbReference>
<proteinExistence type="predicted"/>
<dbReference type="PRINTS" id="PR00714">
    <property type="entry name" value="MAN6PISMRASE"/>
</dbReference>
<dbReference type="InterPro" id="IPR011051">
    <property type="entry name" value="RmlC_Cupin_sf"/>
</dbReference>
<organism evidence="2 3">
    <name type="scientific">Dibothriocephalus latus</name>
    <name type="common">Fish tapeworm</name>
    <name type="synonym">Diphyllobothrium latum</name>
    <dbReference type="NCBI Taxonomy" id="60516"/>
    <lineage>
        <taxon>Eukaryota</taxon>
        <taxon>Metazoa</taxon>
        <taxon>Spiralia</taxon>
        <taxon>Lophotrochozoa</taxon>
        <taxon>Platyhelminthes</taxon>
        <taxon>Cestoda</taxon>
        <taxon>Eucestoda</taxon>
        <taxon>Diphyllobothriidea</taxon>
        <taxon>Diphyllobothriidae</taxon>
        <taxon>Dibothriocephalus</taxon>
    </lineage>
</organism>
<evidence type="ECO:0000313" key="2">
    <source>
        <dbReference type="EMBL" id="VDN16050.1"/>
    </source>
</evidence>
<dbReference type="InterPro" id="IPR016305">
    <property type="entry name" value="Mannose-6-P_Isomerase"/>
</dbReference>
<evidence type="ECO:0000313" key="3">
    <source>
        <dbReference type="Proteomes" id="UP000281553"/>
    </source>
</evidence>
<dbReference type="SUPFAM" id="SSF51182">
    <property type="entry name" value="RmlC-like cupins"/>
    <property type="match status" value="1"/>
</dbReference>
<dbReference type="EMBL" id="UYRU01064490">
    <property type="protein sequence ID" value="VDN16050.1"/>
    <property type="molecule type" value="Genomic_DNA"/>
</dbReference>
<reference evidence="2 3" key="1">
    <citation type="submission" date="2018-11" db="EMBL/GenBank/DDBJ databases">
        <authorList>
            <consortium name="Pathogen Informatics"/>
        </authorList>
    </citation>
    <scope>NUCLEOTIDE SEQUENCE [LARGE SCALE GENOMIC DNA]</scope>
</reference>
<sequence>MLRRLSCASQSYDWGKVGAASVVCQLKSASSPAFPCDPSKPYAEFVDQGGENLADYINKDTSVLGAESVKLFGSTLPFLFKVLSVNKALSIQAHPNKVSGTPLLLVIWKHLT</sequence>
<dbReference type="Proteomes" id="UP000281553">
    <property type="component" value="Unassembled WGS sequence"/>
</dbReference>
<dbReference type="GO" id="GO:0008270">
    <property type="term" value="F:zinc ion binding"/>
    <property type="evidence" value="ECO:0007669"/>
    <property type="project" value="InterPro"/>
</dbReference>
<dbReference type="AlphaFoldDB" id="A0A3P7LS09"/>
<keyword evidence="3" id="KW-1185">Reference proteome</keyword>
<dbReference type="InterPro" id="IPR046457">
    <property type="entry name" value="PMI_typeI_cat"/>
</dbReference>
<protein>
    <recommendedName>
        <fullName evidence="1">Phosphomannose isomerase type I catalytic domain-containing protein</fullName>
    </recommendedName>
</protein>
<dbReference type="PANTHER" id="PTHR10309">
    <property type="entry name" value="MANNOSE-6-PHOSPHATE ISOMERASE"/>
    <property type="match status" value="1"/>
</dbReference>
<dbReference type="Gene3D" id="2.60.120.10">
    <property type="entry name" value="Jelly Rolls"/>
    <property type="match status" value="1"/>
</dbReference>
<dbReference type="GO" id="GO:0004476">
    <property type="term" value="F:mannose-6-phosphate isomerase activity"/>
    <property type="evidence" value="ECO:0007669"/>
    <property type="project" value="InterPro"/>
</dbReference>
<name>A0A3P7LS09_DIBLA</name>
<dbReference type="Pfam" id="PF20511">
    <property type="entry name" value="PMI_typeI_cat"/>
    <property type="match status" value="1"/>
</dbReference>